<dbReference type="InterPro" id="IPR008638">
    <property type="entry name" value="FhaB/CdiA-like_TPS"/>
</dbReference>
<protein>
    <submittedName>
        <fullName evidence="2">Filamentous hemagglutinin N-terminal domain-containing protein</fullName>
    </submittedName>
</protein>
<name>A0A951PNV5_9CYAN</name>
<dbReference type="EMBL" id="JAHHIF010000026">
    <property type="protein sequence ID" value="MBW4546512.1"/>
    <property type="molecule type" value="Genomic_DNA"/>
</dbReference>
<dbReference type="Pfam" id="PF05860">
    <property type="entry name" value="TPS"/>
    <property type="match status" value="1"/>
</dbReference>
<comment type="caution">
    <text evidence="2">The sequence shown here is derived from an EMBL/GenBank/DDBJ whole genome shotgun (WGS) entry which is preliminary data.</text>
</comment>
<reference evidence="2" key="1">
    <citation type="submission" date="2021-05" db="EMBL/GenBank/DDBJ databases">
        <authorList>
            <person name="Pietrasiak N."/>
            <person name="Ward R."/>
            <person name="Stajich J.E."/>
            <person name="Kurbessoian T."/>
        </authorList>
    </citation>
    <scope>NUCLEOTIDE SEQUENCE</scope>
    <source>
        <strain evidence="2">CPER-KK1</strain>
    </source>
</reference>
<feature type="domain" description="Filamentous haemagglutinin FhaB/tRNA nuclease CdiA-like TPS" evidence="1">
    <location>
        <begin position="84"/>
        <end position="197"/>
    </location>
</feature>
<dbReference type="SMART" id="SM00912">
    <property type="entry name" value="Haemagg_act"/>
    <property type="match status" value="1"/>
</dbReference>
<dbReference type="SUPFAM" id="SSF51126">
    <property type="entry name" value="Pectin lyase-like"/>
    <property type="match status" value="4"/>
</dbReference>
<evidence type="ECO:0000313" key="2">
    <source>
        <dbReference type="EMBL" id="MBW4546512.1"/>
    </source>
</evidence>
<dbReference type="AlphaFoldDB" id="A0A951PNV5"/>
<dbReference type="Proteomes" id="UP000753908">
    <property type="component" value="Unassembled WGS sequence"/>
</dbReference>
<organism evidence="2 3">
    <name type="scientific">Symplocastrum torsivum CPER-KK1</name>
    <dbReference type="NCBI Taxonomy" id="450513"/>
    <lineage>
        <taxon>Bacteria</taxon>
        <taxon>Bacillati</taxon>
        <taxon>Cyanobacteriota</taxon>
        <taxon>Cyanophyceae</taxon>
        <taxon>Oscillatoriophycideae</taxon>
        <taxon>Oscillatoriales</taxon>
        <taxon>Microcoleaceae</taxon>
        <taxon>Symplocastrum</taxon>
    </lineage>
</organism>
<dbReference type="NCBIfam" id="TIGR01901">
    <property type="entry name" value="adhes_NPXG"/>
    <property type="match status" value="1"/>
</dbReference>
<evidence type="ECO:0000259" key="1">
    <source>
        <dbReference type="SMART" id="SM00912"/>
    </source>
</evidence>
<accession>A0A951PNV5</accession>
<evidence type="ECO:0000313" key="3">
    <source>
        <dbReference type="Proteomes" id="UP000753908"/>
    </source>
</evidence>
<dbReference type="InterPro" id="IPR012334">
    <property type="entry name" value="Pectin_lyas_fold"/>
</dbReference>
<sequence>MKQFLNCVKVRGTVSISSGKTPERAIAKNLAQPTNYQAGIALGKCAVKLITLGISGTIPFGIALLHASTNTQAVAQITPDVTLGAEQSVVRPNVMIDDHYADKIEGGALRGSNLFHSFLEFNIGDGQRVYFANPSGIENILTRVSGSNASNLLGTLGVTGSANLFLINPNGIIFGLNAQLDIAGSFLASTANSLVFEDGFAFSTANPDVPPLLTITAPIGLQYGSNQGGTISNSGKLSVGQNLTLAANNLNLQGELYAGRNLTLRALDTVKVRDNTTNPFIASSGRRLMIQGNREVNLMALNHPESGFFSGGDIVLRSANPIRGDAHYTSGSDFRIEKLDGSLGTLVSPFDPVIQASGDVSFSSYTGASLHVLAGGSVNIGSVTITGTDVTNYINQTVTLSEGTLLEVNGGARPTLDIRAGTTAFDSTVGLQGLPTPSNLSILNTATSAEIAIDSITLSAADGLVLLTNQYSPNPALPAGTIQVAQINSSSSLGNGGDVVIDSRGGIVLSGNVNSQSTAAASSGGAVTLIANDDITTTNIQSDSSFLDGGQISLTSRHGAIDTSAGSLTSLAGSSGRNGGQITLSANRDITTGNINSSGGKLGGGGDITLISNGRVSAAHSSIQSETFGFHKGGDIVVTARSLSLFDNAFLSTSTHRAGDAGSVTITATDTVSFDGALSSKEFSGALSLVKNGAEGNGGNLNITTGSLYVTNGAVLSASTRGEGDAGDVNITATDTVSFDGVGSNGLSSRATSRVNFGGQDNGNGGNLNITTGSLYVTNGAVLSASTFGYGDAGTVNITASEAIFLDGLGSHGYPSAIASRVEKNAEGDGGNLNITTGSLYVTSGAQLSTTTSGKGDAGNINLTATDTVSFDGVGRNGNSSLASSRVNSLEGNGGNINITAHYLSVTNGAILSTTSVGQERSAGNLQLTAQSILLDNEGRLSARTASGNGGNITLQIQDVLLLRNNSAISTNAGFDGTSGDGGNITINAGFIVAVPQENSDITANAYQGRGGKINITTQGIFGIDYREGLTSLSDITASSDFGLSGVVEISRPEVDPSQGLTSLPTDIIDTTGMIDYQCQVGRSSAGNKFTMTGRGGLPPNPNESLGEENWLEDLGSPMQVGEVGEAREIVSPVLGNASASSANQIVEAQGWMIDADGKVTLTVQVPAPTPVTPTSQQTWQVSASCQNIPNTANLTGTAH</sequence>
<dbReference type="Gene3D" id="2.160.20.10">
    <property type="entry name" value="Single-stranded right-handed beta-helix, Pectin lyase-like"/>
    <property type="match status" value="3"/>
</dbReference>
<dbReference type="InterPro" id="IPR011050">
    <property type="entry name" value="Pectin_lyase_fold/virulence"/>
</dbReference>
<gene>
    <name evidence="2" type="ORF">KME25_19000</name>
</gene>
<proteinExistence type="predicted"/>
<reference evidence="2" key="2">
    <citation type="journal article" date="2022" name="Microbiol. Resour. Announc.">
        <title>Metagenome Sequencing to Explore Phylogenomics of Terrestrial Cyanobacteria.</title>
        <authorList>
            <person name="Ward R.D."/>
            <person name="Stajich J.E."/>
            <person name="Johansen J.R."/>
            <person name="Huntemann M."/>
            <person name="Clum A."/>
            <person name="Foster B."/>
            <person name="Foster B."/>
            <person name="Roux S."/>
            <person name="Palaniappan K."/>
            <person name="Varghese N."/>
            <person name="Mukherjee S."/>
            <person name="Reddy T.B.K."/>
            <person name="Daum C."/>
            <person name="Copeland A."/>
            <person name="Chen I.A."/>
            <person name="Ivanova N.N."/>
            <person name="Kyrpides N.C."/>
            <person name="Shapiro N."/>
            <person name="Eloe-Fadrosh E.A."/>
            <person name="Pietrasiak N."/>
        </authorList>
    </citation>
    <scope>NUCLEOTIDE SEQUENCE</scope>
    <source>
        <strain evidence="2">CPER-KK1</strain>
    </source>
</reference>